<proteinExistence type="predicted"/>
<protein>
    <submittedName>
        <fullName evidence="1">Uncharacterized protein</fullName>
    </submittedName>
</protein>
<dbReference type="AlphaFoldDB" id="A0AAV5LVQ8"/>
<dbReference type="EMBL" id="BPVZ01000150">
    <property type="protein sequence ID" value="GKV41491.1"/>
    <property type="molecule type" value="Genomic_DNA"/>
</dbReference>
<accession>A0AAV5LVQ8</accession>
<organism evidence="1 2">
    <name type="scientific">Rubroshorea leprosula</name>
    <dbReference type="NCBI Taxonomy" id="152421"/>
    <lineage>
        <taxon>Eukaryota</taxon>
        <taxon>Viridiplantae</taxon>
        <taxon>Streptophyta</taxon>
        <taxon>Embryophyta</taxon>
        <taxon>Tracheophyta</taxon>
        <taxon>Spermatophyta</taxon>
        <taxon>Magnoliopsida</taxon>
        <taxon>eudicotyledons</taxon>
        <taxon>Gunneridae</taxon>
        <taxon>Pentapetalae</taxon>
        <taxon>rosids</taxon>
        <taxon>malvids</taxon>
        <taxon>Malvales</taxon>
        <taxon>Dipterocarpaceae</taxon>
        <taxon>Rubroshorea</taxon>
    </lineage>
</organism>
<reference evidence="1 2" key="1">
    <citation type="journal article" date="2021" name="Commun. Biol.">
        <title>The genome of Shorea leprosula (Dipterocarpaceae) highlights the ecological relevance of drought in aseasonal tropical rainforests.</title>
        <authorList>
            <person name="Ng K.K.S."/>
            <person name="Kobayashi M.J."/>
            <person name="Fawcett J.A."/>
            <person name="Hatakeyama M."/>
            <person name="Paape T."/>
            <person name="Ng C.H."/>
            <person name="Ang C.C."/>
            <person name="Tnah L.H."/>
            <person name="Lee C.T."/>
            <person name="Nishiyama T."/>
            <person name="Sese J."/>
            <person name="O'Brien M.J."/>
            <person name="Copetti D."/>
            <person name="Mohd Noor M.I."/>
            <person name="Ong R.C."/>
            <person name="Putra M."/>
            <person name="Sireger I.Z."/>
            <person name="Indrioko S."/>
            <person name="Kosugi Y."/>
            <person name="Izuno A."/>
            <person name="Isagi Y."/>
            <person name="Lee S.L."/>
            <person name="Shimizu K.K."/>
        </authorList>
    </citation>
    <scope>NUCLEOTIDE SEQUENCE [LARGE SCALE GENOMIC DNA]</scope>
    <source>
        <strain evidence="1">214</strain>
    </source>
</reference>
<keyword evidence="2" id="KW-1185">Reference proteome</keyword>
<evidence type="ECO:0000313" key="1">
    <source>
        <dbReference type="EMBL" id="GKV41491.1"/>
    </source>
</evidence>
<gene>
    <name evidence="1" type="ORF">SLEP1_g49016</name>
</gene>
<name>A0AAV5LVQ8_9ROSI</name>
<evidence type="ECO:0000313" key="2">
    <source>
        <dbReference type="Proteomes" id="UP001054252"/>
    </source>
</evidence>
<comment type="caution">
    <text evidence="1">The sequence shown here is derived from an EMBL/GenBank/DDBJ whole genome shotgun (WGS) entry which is preliminary data.</text>
</comment>
<dbReference type="Proteomes" id="UP001054252">
    <property type="component" value="Unassembled WGS sequence"/>
</dbReference>
<sequence length="48" mass="5478">MNQIGNLAMNYVTMYYISQAQHQTIIVCRGHLVLKNLQNISRLPFNGA</sequence>